<evidence type="ECO:0000313" key="1">
    <source>
        <dbReference type="EMBL" id="MEI4549419.1"/>
    </source>
</evidence>
<dbReference type="InterPro" id="IPR003795">
    <property type="entry name" value="DUF192"/>
</dbReference>
<gene>
    <name evidence="1" type="ORF">WAE96_06850</name>
</gene>
<comment type="caution">
    <text evidence="1">The sequence shown here is derived from an EMBL/GenBank/DDBJ whole genome shotgun (WGS) entry which is preliminary data.</text>
</comment>
<dbReference type="Gene3D" id="2.60.120.1140">
    <property type="entry name" value="Protein of unknown function DUF192"/>
    <property type="match status" value="1"/>
</dbReference>
<dbReference type="RefSeq" id="WP_336434971.1">
    <property type="nucleotide sequence ID" value="NZ_JBAWKS010000001.1"/>
</dbReference>
<name>A0ABU8ER47_9GAMM</name>
<sequence length="112" mass="12520">MKLVELTIDNEKVNNFRLGLANTAWLRLRGLLGRTIDSGFGLLIKPCSSIHTMWMGYPIDAVFVDKAGTVTDVYENLKPWRMASSKAAYCVLELESGNAERLNIKVGSKISW</sequence>
<organism evidence="1 2">
    <name type="scientific">Pseudoalteromonas spongiae</name>
    <dbReference type="NCBI Taxonomy" id="298657"/>
    <lineage>
        <taxon>Bacteria</taxon>
        <taxon>Pseudomonadati</taxon>
        <taxon>Pseudomonadota</taxon>
        <taxon>Gammaproteobacteria</taxon>
        <taxon>Alteromonadales</taxon>
        <taxon>Pseudoalteromonadaceae</taxon>
        <taxon>Pseudoalteromonas</taxon>
    </lineage>
</organism>
<reference evidence="1 2" key="1">
    <citation type="submission" date="2023-12" db="EMBL/GenBank/DDBJ databases">
        <title>Friends and Foes: Symbiotic and Algicidal bacterial influence on Karenia brevis blooms.</title>
        <authorList>
            <person name="Fei C."/>
            <person name="Mohamed A.R."/>
            <person name="Booker A."/>
            <person name="Arshad M."/>
            <person name="Klass S."/>
            <person name="Ahn S."/>
            <person name="Gilbert P.M."/>
            <person name="Heil C.A."/>
            <person name="Martinez J.M."/>
            <person name="Amin S.A."/>
        </authorList>
    </citation>
    <scope>NUCLEOTIDE SEQUENCE [LARGE SCALE GENOMIC DNA]</scope>
    <source>
        <strain evidence="1 2">CE15</strain>
    </source>
</reference>
<evidence type="ECO:0000313" key="2">
    <source>
        <dbReference type="Proteomes" id="UP001382455"/>
    </source>
</evidence>
<protein>
    <submittedName>
        <fullName evidence="1">DUF192 domain-containing protein</fullName>
    </submittedName>
</protein>
<dbReference type="InterPro" id="IPR038695">
    <property type="entry name" value="Saro_0823-like_sf"/>
</dbReference>
<dbReference type="PANTHER" id="PTHR37953:SF1">
    <property type="entry name" value="UPF0127 PROTEIN MJ1496"/>
    <property type="match status" value="1"/>
</dbReference>
<keyword evidence="2" id="KW-1185">Reference proteome</keyword>
<accession>A0ABU8ER47</accession>
<dbReference type="EMBL" id="JBAWKS010000001">
    <property type="protein sequence ID" value="MEI4549419.1"/>
    <property type="molecule type" value="Genomic_DNA"/>
</dbReference>
<dbReference type="PANTHER" id="PTHR37953">
    <property type="entry name" value="UPF0127 PROTEIN MJ1496"/>
    <property type="match status" value="1"/>
</dbReference>
<dbReference type="Proteomes" id="UP001382455">
    <property type="component" value="Unassembled WGS sequence"/>
</dbReference>
<dbReference type="Pfam" id="PF02643">
    <property type="entry name" value="DUF192"/>
    <property type="match status" value="1"/>
</dbReference>
<proteinExistence type="predicted"/>